<reference evidence="2 3" key="1">
    <citation type="submission" date="2020-07" db="EMBL/GenBank/DDBJ databases">
        <title>Sequencing the genomes of 1000 actinobacteria strains.</title>
        <authorList>
            <person name="Klenk H.-P."/>
        </authorList>
    </citation>
    <scope>NUCLEOTIDE SEQUENCE [LARGE SCALE GENOMIC DNA]</scope>
    <source>
        <strain evidence="2 3">DSM 23737</strain>
    </source>
</reference>
<dbReference type="AlphaFoldDB" id="A0A7W3PPI9"/>
<evidence type="ECO:0000313" key="2">
    <source>
        <dbReference type="EMBL" id="MBA8829293.1"/>
    </source>
</evidence>
<proteinExistence type="predicted"/>
<keyword evidence="1" id="KW-1133">Transmembrane helix</keyword>
<evidence type="ECO:0000313" key="3">
    <source>
        <dbReference type="Proteomes" id="UP000524237"/>
    </source>
</evidence>
<feature type="transmembrane region" description="Helical" evidence="1">
    <location>
        <begin position="46"/>
        <end position="68"/>
    </location>
</feature>
<protein>
    <recommendedName>
        <fullName evidence="4">ATP synthase protein I</fullName>
    </recommendedName>
</protein>
<accession>A0A7W3PPI9</accession>
<evidence type="ECO:0008006" key="4">
    <source>
        <dbReference type="Google" id="ProtNLM"/>
    </source>
</evidence>
<gene>
    <name evidence="2" type="ORF">FB555_001396</name>
</gene>
<keyword evidence="1" id="KW-0812">Transmembrane</keyword>
<organism evidence="2 3">
    <name type="scientific">Alpinimonas psychrophila</name>
    <dbReference type="NCBI Taxonomy" id="748908"/>
    <lineage>
        <taxon>Bacteria</taxon>
        <taxon>Bacillati</taxon>
        <taxon>Actinomycetota</taxon>
        <taxon>Actinomycetes</taxon>
        <taxon>Micrococcales</taxon>
        <taxon>Microbacteriaceae</taxon>
        <taxon>Alpinimonas</taxon>
    </lineage>
</organism>
<sequence length="142" mass="14860">MSNSQPQPSSVPILKRTLVFGFLYAAAIAVIGGGVAWLSVGAIGALSVVIGAVMAAVFLGITALSILIAIKYDIVAFFAIVLGAWLLKFVVFLILAVALRDQPWINTTSLFLALIAGVIGSLVVDVVVVMKTRMPYISDPNG</sequence>
<evidence type="ECO:0000256" key="1">
    <source>
        <dbReference type="SAM" id="Phobius"/>
    </source>
</evidence>
<feature type="transmembrane region" description="Helical" evidence="1">
    <location>
        <begin position="21"/>
        <end position="40"/>
    </location>
</feature>
<name>A0A7W3PPI9_9MICO</name>
<dbReference type="Proteomes" id="UP000524237">
    <property type="component" value="Unassembled WGS sequence"/>
</dbReference>
<comment type="caution">
    <text evidence="2">The sequence shown here is derived from an EMBL/GenBank/DDBJ whole genome shotgun (WGS) entry which is preliminary data.</text>
</comment>
<keyword evidence="1" id="KW-0472">Membrane</keyword>
<dbReference type="EMBL" id="JACGWU010000003">
    <property type="protein sequence ID" value="MBA8829293.1"/>
    <property type="molecule type" value="Genomic_DNA"/>
</dbReference>
<keyword evidence="3" id="KW-1185">Reference proteome</keyword>
<feature type="transmembrane region" description="Helical" evidence="1">
    <location>
        <begin position="75"/>
        <end position="98"/>
    </location>
</feature>
<dbReference type="RefSeq" id="WP_182484728.1">
    <property type="nucleotide sequence ID" value="NZ_JACGWU010000003.1"/>
</dbReference>
<feature type="transmembrane region" description="Helical" evidence="1">
    <location>
        <begin position="110"/>
        <end position="130"/>
    </location>
</feature>